<dbReference type="InterPro" id="IPR001012">
    <property type="entry name" value="UBX_dom"/>
</dbReference>
<gene>
    <name evidence="4" type="primary">PUX1_0</name>
    <name evidence="4" type="ORF">CK203_039255</name>
</gene>
<accession>A0A438H7L2</accession>
<dbReference type="InterPro" id="IPR044232">
    <property type="entry name" value="PUX1"/>
</dbReference>
<evidence type="ECO:0000313" key="4">
    <source>
        <dbReference type="EMBL" id="RVW80287.1"/>
    </source>
</evidence>
<evidence type="ECO:0000256" key="1">
    <source>
        <dbReference type="ARBA" id="ARBA00022786"/>
    </source>
</evidence>
<dbReference type="SUPFAM" id="SSF54236">
    <property type="entry name" value="Ubiquitin-like"/>
    <property type="match status" value="1"/>
</dbReference>
<dbReference type="Gene3D" id="3.10.20.90">
    <property type="entry name" value="Phosphatidylinositol 3-kinase Catalytic Subunit, Chain A, domain 1"/>
    <property type="match status" value="1"/>
</dbReference>
<sequence>MIFDSSPHWKRRRLTTIDPMDEVAAKAALEAVKQKFGHEIHVFETSTTSQTPDEASHSEETDDFYEFTAEDYYRILATKKEDKFLKTRKIREAEEAARKSRITKVPTGPSFVNDLFSLAVIRVRFPDNHTLEATFHPSETLQSLVDLLMKVIAQPELPFYIYTAPPKKQIKDMSQDFYSAGFVPGAIIYFSYDQPKGNDGAAGNSGACLREEIMSLKGLHLVTELVEPVQPAIEPEAEKVAPPPVAQEPKPAQKNLLSQSG</sequence>
<protein>
    <submittedName>
        <fullName evidence="4">Plant UBX domain-containing protein 1</fullName>
    </submittedName>
</protein>
<dbReference type="PANTHER" id="PTHR47557:SF2">
    <property type="entry name" value="PLANT UBX DOMAIN-CONTAINING PROTEIN 1"/>
    <property type="match status" value="1"/>
</dbReference>
<dbReference type="AlphaFoldDB" id="A0A438H7L2"/>
<evidence type="ECO:0000313" key="5">
    <source>
        <dbReference type="Proteomes" id="UP000288805"/>
    </source>
</evidence>
<reference evidence="4 5" key="1">
    <citation type="journal article" date="2018" name="PLoS Genet.">
        <title>Population sequencing reveals clonal diversity and ancestral inbreeding in the grapevine cultivar Chardonnay.</title>
        <authorList>
            <person name="Roach M.J."/>
            <person name="Johnson D.L."/>
            <person name="Bohlmann J."/>
            <person name="van Vuuren H.J."/>
            <person name="Jones S.J."/>
            <person name="Pretorius I.S."/>
            <person name="Schmidt S.A."/>
            <person name="Borneman A.R."/>
        </authorList>
    </citation>
    <scope>NUCLEOTIDE SEQUENCE [LARGE SCALE GENOMIC DNA]</scope>
    <source>
        <strain evidence="5">cv. Chardonnay</strain>
        <tissue evidence="4">Leaf</tissue>
    </source>
</reference>
<evidence type="ECO:0000259" key="3">
    <source>
        <dbReference type="PROSITE" id="PS50033"/>
    </source>
</evidence>
<comment type="caution">
    <text evidence="4">The sequence shown here is derived from an EMBL/GenBank/DDBJ whole genome shotgun (WGS) entry which is preliminary data.</text>
</comment>
<dbReference type="PROSITE" id="PS50033">
    <property type="entry name" value="UBX"/>
    <property type="match status" value="1"/>
</dbReference>
<dbReference type="PANTHER" id="PTHR47557">
    <property type="entry name" value="PLANT UBX DOMAIN-CONTAINING PROTEIN 1"/>
    <property type="match status" value="1"/>
</dbReference>
<dbReference type="CDD" id="cd16118">
    <property type="entry name" value="UBX2_UBXN9"/>
    <property type="match status" value="1"/>
</dbReference>
<dbReference type="InterPro" id="IPR029071">
    <property type="entry name" value="Ubiquitin-like_domsf"/>
</dbReference>
<dbReference type="GO" id="GO:0051117">
    <property type="term" value="F:ATPase binding"/>
    <property type="evidence" value="ECO:0007669"/>
    <property type="project" value="InterPro"/>
</dbReference>
<evidence type="ECO:0000256" key="2">
    <source>
        <dbReference type="SAM" id="MobiDB-lite"/>
    </source>
</evidence>
<feature type="domain" description="UBX" evidence="3">
    <location>
        <begin position="114"/>
        <end position="190"/>
    </location>
</feature>
<organism evidence="4 5">
    <name type="scientific">Vitis vinifera</name>
    <name type="common">Grape</name>
    <dbReference type="NCBI Taxonomy" id="29760"/>
    <lineage>
        <taxon>Eukaryota</taxon>
        <taxon>Viridiplantae</taxon>
        <taxon>Streptophyta</taxon>
        <taxon>Embryophyta</taxon>
        <taxon>Tracheophyta</taxon>
        <taxon>Spermatophyta</taxon>
        <taxon>Magnoliopsida</taxon>
        <taxon>eudicotyledons</taxon>
        <taxon>Gunneridae</taxon>
        <taxon>Pentapetalae</taxon>
        <taxon>rosids</taxon>
        <taxon>Vitales</taxon>
        <taxon>Vitaceae</taxon>
        <taxon>Viteae</taxon>
        <taxon>Vitis</taxon>
    </lineage>
</organism>
<keyword evidence="1" id="KW-0833">Ubl conjugation pathway</keyword>
<dbReference type="EMBL" id="QGNW01000267">
    <property type="protein sequence ID" value="RVW80287.1"/>
    <property type="molecule type" value="Genomic_DNA"/>
</dbReference>
<dbReference type="Pfam" id="PF00789">
    <property type="entry name" value="UBX"/>
    <property type="match status" value="1"/>
</dbReference>
<dbReference type="GO" id="GO:0032984">
    <property type="term" value="P:protein-containing complex disassembly"/>
    <property type="evidence" value="ECO:0007669"/>
    <property type="project" value="InterPro"/>
</dbReference>
<dbReference type="Proteomes" id="UP000288805">
    <property type="component" value="Unassembled WGS sequence"/>
</dbReference>
<feature type="region of interest" description="Disordered" evidence="2">
    <location>
        <begin position="233"/>
        <end position="261"/>
    </location>
</feature>
<proteinExistence type="predicted"/>
<name>A0A438H7L2_VITVI</name>